<evidence type="ECO:0000256" key="2">
    <source>
        <dbReference type="SAM" id="Coils"/>
    </source>
</evidence>
<reference evidence="5 6" key="1">
    <citation type="submission" date="2022-12" db="EMBL/GenBank/DDBJ databases">
        <title>Chromosome-level genome of Tegillarca granosa.</title>
        <authorList>
            <person name="Kim J."/>
        </authorList>
    </citation>
    <scope>NUCLEOTIDE SEQUENCE [LARGE SCALE GENOMIC DNA]</scope>
    <source>
        <strain evidence="5">Teg-2019</strain>
        <tissue evidence="5">Adductor muscle</tissue>
    </source>
</reference>
<evidence type="ECO:0000259" key="4">
    <source>
        <dbReference type="PROSITE" id="PS50010"/>
    </source>
</evidence>
<keyword evidence="2" id="KW-0175">Coiled coil</keyword>
<feature type="region of interest" description="Disordered" evidence="3">
    <location>
        <begin position="259"/>
        <end position="278"/>
    </location>
</feature>
<dbReference type="Pfam" id="PF00621">
    <property type="entry name" value="RhoGEF"/>
    <property type="match status" value="1"/>
</dbReference>
<gene>
    <name evidence="5" type="ORF">KUTeg_011618</name>
</gene>
<dbReference type="SUPFAM" id="SSF50729">
    <property type="entry name" value="PH domain-like"/>
    <property type="match status" value="1"/>
</dbReference>
<evidence type="ECO:0000313" key="6">
    <source>
        <dbReference type="Proteomes" id="UP001217089"/>
    </source>
</evidence>
<dbReference type="InterPro" id="IPR035899">
    <property type="entry name" value="DBL_dom_sf"/>
</dbReference>
<feature type="coiled-coil region" evidence="2">
    <location>
        <begin position="112"/>
        <end position="139"/>
    </location>
</feature>
<dbReference type="InterPro" id="IPR051336">
    <property type="entry name" value="RhoGEF_Guanine_NuclExch_SF"/>
</dbReference>
<dbReference type="Gene3D" id="1.20.58.60">
    <property type="match status" value="1"/>
</dbReference>
<dbReference type="InterPro" id="IPR011993">
    <property type="entry name" value="PH-like_dom_sf"/>
</dbReference>
<protein>
    <recommendedName>
        <fullName evidence="4">DH domain-containing protein</fullName>
    </recommendedName>
</protein>
<organism evidence="5 6">
    <name type="scientific">Tegillarca granosa</name>
    <name type="common">Malaysian cockle</name>
    <name type="synonym">Anadara granosa</name>
    <dbReference type="NCBI Taxonomy" id="220873"/>
    <lineage>
        <taxon>Eukaryota</taxon>
        <taxon>Metazoa</taxon>
        <taxon>Spiralia</taxon>
        <taxon>Lophotrochozoa</taxon>
        <taxon>Mollusca</taxon>
        <taxon>Bivalvia</taxon>
        <taxon>Autobranchia</taxon>
        <taxon>Pteriomorphia</taxon>
        <taxon>Arcoida</taxon>
        <taxon>Arcoidea</taxon>
        <taxon>Arcidae</taxon>
        <taxon>Tegillarca</taxon>
    </lineage>
</organism>
<dbReference type="InterPro" id="IPR055251">
    <property type="entry name" value="SOS1_NGEF_PH"/>
</dbReference>
<dbReference type="PROSITE" id="PS50010">
    <property type="entry name" value="DH_2"/>
    <property type="match status" value="1"/>
</dbReference>
<dbReference type="PROSITE" id="PS00741">
    <property type="entry name" value="DH_1"/>
    <property type="match status" value="1"/>
</dbReference>
<proteinExistence type="predicted"/>
<dbReference type="SUPFAM" id="SSF46966">
    <property type="entry name" value="Spectrin repeat"/>
    <property type="match status" value="1"/>
</dbReference>
<dbReference type="InterPro" id="IPR000219">
    <property type="entry name" value="DH_dom"/>
</dbReference>
<dbReference type="InterPro" id="IPR001331">
    <property type="entry name" value="GDS_CDC24_CS"/>
</dbReference>
<dbReference type="EMBL" id="JARBDR010000640">
    <property type="protein sequence ID" value="KAJ8309753.1"/>
    <property type="molecule type" value="Genomic_DNA"/>
</dbReference>
<accession>A0ABQ9EX79</accession>
<evidence type="ECO:0000313" key="5">
    <source>
        <dbReference type="EMBL" id="KAJ8309753.1"/>
    </source>
</evidence>
<keyword evidence="1" id="KW-0344">Guanine-nucleotide releasing factor</keyword>
<evidence type="ECO:0000256" key="1">
    <source>
        <dbReference type="ARBA" id="ARBA00022658"/>
    </source>
</evidence>
<dbReference type="Pfam" id="PF22697">
    <property type="entry name" value="SOS1_NGEF_PH"/>
    <property type="match status" value="1"/>
</dbReference>
<dbReference type="PANTHER" id="PTHR22826:SF211">
    <property type="entry name" value="LD43457P"/>
    <property type="match status" value="1"/>
</dbReference>
<dbReference type="Gene3D" id="2.30.29.30">
    <property type="entry name" value="Pleckstrin-homology domain (PH domain)/Phosphotyrosine-binding domain (PTB)"/>
    <property type="match status" value="1"/>
</dbReference>
<sequence>MMATRIMMFFLLYNTIEITMCQFQVVIIKNWTIEKLYSICCLYFSCILIQKPFLLHSVVYIKIFHRKNVYLLEKVSKAKDVEQGEKMKTSGEQLIMDDHYAVDSIRPKCIELQRMCDQYRQLLRRRRELLEKSHDLQDRIDNANKWCNKGIDLLANQQLDQGKSHEGADLAVVDIENFASVQKVLKRIEDVHGMCESRKEQIRKMVNVPKRPVQAVKPEPVPMSQVDGDLKRKGTTENTYRHPDIYEKSARLRTDITQSRPYITPPSPAGGSFSSLSDTLSDKARNSYSSMSTTTSSGSSVSDLDTMMAKRRHVLNELIETEKTYVTQLEDILKGYCYEMDNRHMQHLIPEELIGKKEILFGNLEQIYNFHKNIFLHELQNCQDAPAKVGKCFVQRNEEFHLYSIYCQNKLRSEALRNQIGDQNPFFMECQRRLRHKLPLGAYLLKPVQRITKYQLLLKEMLRFTDHDRECETQLQEALDSMLDVVRYVNDSMHQVSIVGFPGNLADHGRLLMQGGFTVSTEHKKEKIKDLRFKPMQRHMFLYEKSILLCKKKEDQHQHSEKRIYCFKNLLNAPSLPVKEMWVKEIKRVLMNQFDQIKVTFEIC</sequence>
<dbReference type="SUPFAM" id="SSF48065">
    <property type="entry name" value="DBL homology domain (DH-domain)"/>
    <property type="match status" value="1"/>
</dbReference>
<feature type="region of interest" description="Disordered" evidence="3">
    <location>
        <begin position="284"/>
        <end position="303"/>
    </location>
</feature>
<keyword evidence="6" id="KW-1185">Reference proteome</keyword>
<dbReference type="CDD" id="cd00160">
    <property type="entry name" value="RhoGEF"/>
    <property type="match status" value="1"/>
</dbReference>
<feature type="domain" description="DH" evidence="4">
    <location>
        <begin position="310"/>
        <end position="492"/>
    </location>
</feature>
<name>A0ABQ9EX79_TEGGR</name>
<dbReference type="Proteomes" id="UP001217089">
    <property type="component" value="Unassembled WGS sequence"/>
</dbReference>
<dbReference type="SMART" id="SM00325">
    <property type="entry name" value="RhoGEF"/>
    <property type="match status" value="1"/>
</dbReference>
<evidence type="ECO:0000256" key="3">
    <source>
        <dbReference type="SAM" id="MobiDB-lite"/>
    </source>
</evidence>
<feature type="compositionally biased region" description="Low complexity" evidence="3">
    <location>
        <begin position="287"/>
        <end position="302"/>
    </location>
</feature>
<comment type="caution">
    <text evidence="5">The sequence shown here is derived from an EMBL/GenBank/DDBJ whole genome shotgun (WGS) entry which is preliminary data.</text>
</comment>
<dbReference type="PANTHER" id="PTHR22826">
    <property type="entry name" value="RHO GUANINE EXCHANGE FACTOR-RELATED"/>
    <property type="match status" value="1"/>
</dbReference>
<dbReference type="Gene3D" id="1.20.900.10">
    <property type="entry name" value="Dbl homology (DH) domain"/>
    <property type="match status" value="1"/>
</dbReference>